<dbReference type="KEGG" id="bbes:BESB_069250"/>
<evidence type="ECO:0000256" key="1">
    <source>
        <dbReference type="SAM" id="MobiDB-lite"/>
    </source>
</evidence>
<protein>
    <submittedName>
        <fullName evidence="2">Uncharacterized protein</fullName>
    </submittedName>
</protein>
<feature type="region of interest" description="Disordered" evidence="1">
    <location>
        <begin position="260"/>
        <end position="281"/>
    </location>
</feature>
<dbReference type="EMBL" id="NWUJ01000006">
    <property type="protein sequence ID" value="PFH34892.1"/>
    <property type="molecule type" value="Genomic_DNA"/>
</dbReference>
<reference evidence="2 3" key="1">
    <citation type="submission" date="2017-09" db="EMBL/GenBank/DDBJ databases">
        <title>Genome sequencing of Besnoitia besnoiti strain Bb-Ger1.</title>
        <authorList>
            <person name="Schares G."/>
            <person name="Venepally P."/>
            <person name="Lorenzi H.A."/>
        </authorList>
    </citation>
    <scope>NUCLEOTIDE SEQUENCE [LARGE SCALE GENOMIC DNA]</scope>
    <source>
        <strain evidence="2 3">Bb-Ger1</strain>
    </source>
</reference>
<sequence length="352" mass="38196">MVNRMGALVRTQWTMENKVTHGCDTLASFVVRRRSSGGSPEEQPVEVTAVINRLFPQAVSVPLKSRITKVATVVKRRDFVGLTSYGSVLYKLESLNSAPETLLEAFPIVVGPTGVSGSFMKETVQAMNMIRAATSGQSGYGIPLDLMMLKKASGIWCPRRYSDPAIIPNVFMRRLLMKTLREVLMDMAVEAATETPGRGPLHEARLCLTRQVKEAKMVSLNTRAARGRISIDTVFVSSNGAVHVQAQFPSEPAPALSVGAATAADQRPPQASTGALRDSNEDVDAAADTALTSEVTFAIVLAQIWCPSRQFDEVAQEVLSYHQSKRELSNEFFEKCAAVPDIVRGVIAEAAL</sequence>
<organism evidence="2 3">
    <name type="scientific">Besnoitia besnoiti</name>
    <name type="common">Apicomplexan protozoan</name>
    <dbReference type="NCBI Taxonomy" id="94643"/>
    <lineage>
        <taxon>Eukaryota</taxon>
        <taxon>Sar</taxon>
        <taxon>Alveolata</taxon>
        <taxon>Apicomplexa</taxon>
        <taxon>Conoidasida</taxon>
        <taxon>Coccidia</taxon>
        <taxon>Eucoccidiorida</taxon>
        <taxon>Eimeriorina</taxon>
        <taxon>Sarcocystidae</taxon>
        <taxon>Besnoitia</taxon>
    </lineage>
</organism>
<dbReference type="AlphaFoldDB" id="A0A2A9MHL4"/>
<proteinExistence type="predicted"/>
<gene>
    <name evidence="2" type="ORF">BESB_069250</name>
</gene>
<dbReference type="OrthoDB" id="332986at2759"/>
<comment type="caution">
    <text evidence="2">The sequence shown here is derived from an EMBL/GenBank/DDBJ whole genome shotgun (WGS) entry which is preliminary data.</text>
</comment>
<accession>A0A2A9MHL4</accession>
<dbReference type="GeneID" id="40311851"/>
<evidence type="ECO:0000313" key="2">
    <source>
        <dbReference type="EMBL" id="PFH34892.1"/>
    </source>
</evidence>
<dbReference type="Proteomes" id="UP000224006">
    <property type="component" value="Chromosome VI"/>
</dbReference>
<dbReference type="VEuPathDB" id="ToxoDB:BESB_069250"/>
<name>A0A2A9MHL4_BESBE</name>
<evidence type="ECO:0000313" key="3">
    <source>
        <dbReference type="Proteomes" id="UP000224006"/>
    </source>
</evidence>
<dbReference type="Gene3D" id="1.10.510.10">
    <property type="entry name" value="Transferase(Phosphotransferase) domain 1"/>
    <property type="match status" value="1"/>
</dbReference>
<dbReference type="Gene3D" id="3.30.200.20">
    <property type="entry name" value="Phosphorylase Kinase, domain 1"/>
    <property type="match status" value="1"/>
</dbReference>
<keyword evidence="3" id="KW-1185">Reference proteome</keyword>
<dbReference type="RefSeq" id="XP_029218901.1">
    <property type="nucleotide sequence ID" value="XM_029365318.1"/>
</dbReference>